<dbReference type="InParanoid" id="A0A804NQR6"/>
<dbReference type="Proteomes" id="UP000007305">
    <property type="component" value="Chromosome 4"/>
</dbReference>
<reference evidence="1" key="3">
    <citation type="submission" date="2021-05" db="UniProtKB">
        <authorList>
            <consortium name="EnsemblPlants"/>
        </authorList>
    </citation>
    <scope>IDENTIFICATION</scope>
    <source>
        <strain evidence="1">cv. B73</strain>
    </source>
</reference>
<organism evidence="1 2">
    <name type="scientific">Zea mays</name>
    <name type="common">Maize</name>
    <dbReference type="NCBI Taxonomy" id="4577"/>
    <lineage>
        <taxon>Eukaryota</taxon>
        <taxon>Viridiplantae</taxon>
        <taxon>Streptophyta</taxon>
        <taxon>Embryophyta</taxon>
        <taxon>Tracheophyta</taxon>
        <taxon>Spermatophyta</taxon>
        <taxon>Magnoliopsida</taxon>
        <taxon>Liliopsida</taxon>
        <taxon>Poales</taxon>
        <taxon>Poaceae</taxon>
        <taxon>PACMAD clade</taxon>
        <taxon>Panicoideae</taxon>
        <taxon>Andropogonodae</taxon>
        <taxon>Andropogoneae</taxon>
        <taxon>Tripsacinae</taxon>
        <taxon>Zea</taxon>
    </lineage>
</organism>
<evidence type="ECO:0000313" key="1">
    <source>
        <dbReference type="EnsemblPlants" id="Zm00001eb178850_P001"/>
    </source>
</evidence>
<accession>A0A804NQR6</accession>
<evidence type="ECO:0000313" key="2">
    <source>
        <dbReference type="Proteomes" id="UP000007305"/>
    </source>
</evidence>
<reference evidence="2" key="1">
    <citation type="journal article" date="2009" name="Science">
        <title>The B73 maize genome: complexity, diversity, and dynamics.</title>
        <authorList>
            <person name="Schnable P.S."/>
            <person name="Ware D."/>
            <person name="Fulton R.S."/>
            <person name="Stein J.C."/>
            <person name="Wei F."/>
            <person name="Pasternak S."/>
            <person name="Liang C."/>
            <person name="Zhang J."/>
            <person name="Fulton L."/>
            <person name="Graves T.A."/>
            <person name="Minx P."/>
            <person name="Reily A.D."/>
            <person name="Courtney L."/>
            <person name="Kruchowski S.S."/>
            <person name="Tomlinson C."/>
            <person name="Strong C."/>
            <person name="Delehaunty K."/>
            <person name="Fronick C."/>
            <person name="Courtney B."/>
            <person name="Rock S.M."/>
            <person name="Belter E."/>
            <person name="Du F."/>
            <person name="Kim K."/>
            <person name="Abbott R.M."/>
            <person name="Cotton M."/>
            <person name="Levy A."/>
            <person name="Marchetto P."/>
            <person name="Ochoa K."/>
            <person name="Jackson S.M."/>
            <person name="Gillam B."/>
            <person name="Chen W."/>
            <person name="Yan L."/>
            <person name="Higginbotham J."/>
            <person name="Cardenas M."/>
            <person name="Waligorski J."/>
            <person name="Applebaum E."/>
            <person name="Phelps L."/>
            <person name="Falcone J."/>
            <person name="Kanchi K."/>
            <person name="Thane T."/>
            <person name="Scimone A."/>
            <person name="Thane N."/>
            <person name="Henke J."/>
            <person name="Wang T."/>
            <person name="Ruppert J."/>
            <person name="Shah N."/>
            <person name="Rotter K."/>
            <person name="Hodges J."/>
            <person name="Ingenthron E."/>
            <person name="Cordes M."/>
            <person name="Kohlberg S."/>
            <person name="Sgro J."/>
            <person name="Delgado B."/>
            <person name="Mead K."/>
            <person name="Chinwalla A."/>
            <person name="Leonard S."/>
            <person name="Crouse K."/>
            <person name="Collura K."/>
            <person name="Kudrna D."/>
            <person name="Currie J."/>
            <person name="He R."/>
            <person name="Angelova A."/>
            <person name="Rajasekar S."/>
            <person name="Mueller T."/>
            <person name="Lomeli R."/>
            <person name="Scara G."/>
            <person name="Ko A."/>
            <person name="Delaney K."/>
            <person name="Wissotski M."/>
            <person name="Lopez G."/>
            <person name="Campos D."/>
            <person name="Braidotti M."/>
            <person name="Ashley E."/>
            <person name="Golser W."/>
            <person name="Kim H."/>
            <person name="Lee S."/>
            <person name="Lin J."/>
            <person name="Dujmic Z."/>
            <person name="Kim W."/>
            <person name="Talag J."/>
            <person name="Zuccolo A."/>
            <person name="Fan C."/>
            <person name="Sebastian A."/>
            <person name="Kramer M."/>
            <person name="Spiegel L."/>
            <person name="Nascimento L."/>
            <person name="Zutavern T."/>
            <person name="Miller B."/>
            <person name="Ambroise C."/>
            <person name="Muller S."/>
            <person name="Spooner W."/>
            <person name="Narechania A."/>
            <person name="Ren L."/>
            <person name="Wei S."/>
            <person name="Kumari S."/>
            <person name="Faga B."/>
            <person name="Levy M.J."/>
            <person name="McMahan L."/>
            <person name="Van Buren P."/>
            <person name="Vaughn M.W."/>
            <person name="Ying K."/>
            <person name="Yeh C.-T."/>
            <person name="Emrich S.J."/>
            <person name="Jia Y."/>
            <person name="Kalyanaraman A."/>
            <person name="Hsia A.-P."/>
            <person name="Barbazuk W.B."/>
            <person name="Baucom R.S."/>
            <person name="Brutnell T.P."/>
            <person name="Carpita N.C."/>
            <person name="Chaparro C."/>
            <person name="Chia J.-M."/>
            <person name="Deragon J.-M."/>
            <person name="Estill J.C."/>
            <person name="Fu Y."/>
            <person name="Jeddeloh J.A."/>
            <person name="Han Y."/>
            <person name="Lee H."/>
            <person name="Li P."/>
            <person name="Lisch D.R."/>
            <person name="Liu S."/>
            <person name="Liu Z."/>
            <person name="Nagel D.H."/>
            <person name="McCann M.C."/>
            <person name="SanMiguel P."/>
            <person name="Myers A.M."/>
            <person name="Nettleton D."/>
            <person name="Nguyen J."/>
            <person name="Penning B.W."/>
            <person name="Ponnala L."/>
            <person name="Schneider K.L."/>
            <person name="Schwartz D.C."/>
            <person name="Sharma A."/>
            <person name="Soderlund C."/>
            <person name="Springer N.M."/>
            <person name="Sun Q."/>
            <person name="Wang H."/>
            <person name="Waterman M."/>
            <person name="Westerman R."/>
            <person name="Wolfgruber T.K."/>
            <person name="Yang L."/>
            <person name="Yu Y."/>
            <person name="Zhang L."/>
            <person name="Zhou S."/>
            <person name="Zhu Q."/>
            <person name="Bennetzen J.L."/>
            <person name="Dawe R.K."/>
            <person name="Jiang J."/>
            <person name="Jiang N."/>
            <person name="Presting G.G."/>
            <person name="Wessler S.R."/>
            <person name="Aluru S."/>
            <person name="Martienssen R.A."/>
            <person name="Clifton S.W."/>
            <person name="McCombie W.R."/>
            <person name="Wing R.A."/>
            <person name="Wilson R.K."/>
        </authorList>
    </citation>
    <scope>NUCLEOTIDE SEQUENCE [LARGE SCALE GENOMIC DNA]</scope>
    <source>
        <strain evidence="2">cv. B73</strain>
    </source>
</reference>
<protein>
    <submittedName>
        <fullName evidence="1">Uncharacterized protein</fullName>
    </submittedName>
</protein>
<dbReference type="AlphaFoldDB" id="A0A804NQR6"/>
<proteinExistence type="predicted"/>
<name>A0A804NQR6_MAIZE</name>
<sequence length="53" mass="5531">MSMSSPSPTPVVAELGQLDFGEVPWDEAENFVDWPPCPAVADEGLGNLQAAGT</sequence>
<keyword evidence="2" id="KW-1185">Reference proteome</keyword>
<dbReference type="EnsemblPlants" id="Zm00001eb178850_T001">
    <property type="protein sequence ID" value="Zm00001eb178850_P001"/>
    <property type="gene ID" value="Zm00001eb178850"/>
</dbReference>
<reference evidence="1" key="2">
    <citation type="submission" date="2019-07" db="EMBL/GenBank/DDBJ databases">
        <authorList>
            <person name="Seetharam A."/>
            <person name="Woodhouse M."/>
            <person name="Cannon E."/>
        </authorList>
    </citation>
    <scope>NUCLEOTIDE SEQUENCE [LARGE SCALE GENOMIC DNA]</scope>
    <source>
        <strain evidence="1">cv. B73</strain>
    </source>
</reference>
<dbReference type="Gramene" id="Zm00001eb178850_T001">
    <property type="protein sequence ID" value="Zm00001eb178850_P001"/>
    <property type="gene ID" value="Zm00001eb178850"/>
</dbReference>